<protein>
    <recommendedName>
        <fullName evidence="7">Regulator of microtubule dynamics protein 1</fullName>
    </recommendedName>
    <alternativeName>
        <fullName evidence="8">Protein FAM82B</fullName>
    </alternativeName>
</protein>
<evidence type="ECO:0000256" key="7">
    <source>
        <dbReference type="ARBA" id="ARBA00039966"/>
    </source>
</evidence>
<organism evidence="9">
    <name type="scientific">Timema genevievae</name>
    <name type="common">Walking stick</name>
    <dbReference type="NCBI Taxonomy" id="629358"/>
    <lineage>
        <taxon>Eukaryota</taxon>
        <taxon>Metazoa</taxon>
        <taxon>Ecdysozoa</taxon>
        <taxon>Arthropoda</taxon>
        <taxon>Hexapoda</taxon>
        <taxon>Insecta</taxon>
        <taxon>Pterygota</taxon>
        <taxon>Neoptera</taxon>
        <taxon>Polyneoptera</taxon>
        <taxon>Phasmatodea</taxon>
        <taxon>Timematodea</taxon>
        <taxon>Timematoidea</taxon>
        <taxon>Timematidae</taxon>
        <taxon>Timema</taxon>
    </lineage>
</organism>
<comment type="subcellular location">
    <subcellularLocation>
        <location evidence="1">Cytoplasm</location>
        <location evidence="1">Cytoskeleton</location>
    </subcellularLocation>
</comment>
<evidence type="ECO:0000256" key="1">
    <source>
        <dbReference type="ARBA" id="ARBA00004245"/>
    </source>
</evidence>
<dbReference type="PANTHER" id="PTHR16056:SF16">
    <property type="entry name" value="REGULATOR OF MICROTUBULE DYNAMICS PROTEIN 1"/>
    <property type="match status" value="1"/>
</dbReference>
<dbReference type="InterPro" id="IPR011990">
    <property type="entry name" value="TPR-like_helical_dom_sf"/>
</dbReference>
<evidence type="ECO:0000256" key="8">
    <source>
        <dbReference type="ARBA" id="ARBA00041958"/>
    </source>
</evidence>
<name>A0A7R9JNE4_TIMGE</name>
<dbReference type="GO" id="GO:0005876">
    <property type="term" value="C:spindle microtubule"/>
    <property type="evidence" value="ECO:0007669"/>
    <property type="project" value="TreeGrafter"/>
</dbReference>
<evidence type="ECO:0000256" key="5">
    <source>
        <dbReference type="ARBA" id="ARBA00022803"/>
    </source>
</evidence>
<sequence>MWRHRNSVTHHLRDTELSESITDMPWYQRQIARTFFATPPTSTYEEALQFFSKAEEVDPQFYSQNLLMLGKTYLRINDLENARHYLYLASTYPTHTDDDIKFDLFFTQNFIISKRAHCFPTSSRTGLMS</sequence>
<evidence type="ECO:0000313" key="9">
    <source>
        <dbReference type="EMBL" id="CAD7586046.1"/>
    </source>
</evidence>
<dbReference type="GO" id="GO:0008017">
    <property type="term" value="F:microtubule binding"/>
    <property type="evidence" value="ECO:0007669"/>
    <property type="project" value="TreeGrafter"/>
</dbReference>
<dbReference type="EMBL" id="OE839185">
    <property type="protein sequence ID" value="CAD7586046.1"/>
    <property type="molecule type" value="Genomic_DNA"/>
</dbReference>
<gene>
    <name evidence="9" type="ORF">TGEB3V08_LOCUS487</name>
</gene>
<dbReference type="AlphaFoldDB" id="A0A7R9JNE4"/>
<keyword evidence="6" id="KW-0206">Cytoskeleton</keyword>
<evidence type="ECO:0000256" key="6">
    <source>
        <dbReference type="ARBA" id="ARBA00023212"/>
    </source>
</evidence>
<evidence type="ECO:0000256" key="2">
    <source>
        <dbReference type="ARBA" id="ARBA00011375"/>
    </source>
</evidence>
<accession>A0A7R9JNE4</accession>
<dbReference type="PANTHER" id="PTHR16056">
    <property type="entry name" value="REGULATOR OF MICROTUBULE DYNAMICS PROTEIN"/>
    <property type="match status" value="1"/>
</dbReference>
<dbReference type="Pfam" id="PF21033">
    <property type="entry name" value="RMD1-3"/>
    <property type="match status" value="1"/>
</dbReference>
<dbReference type="GO" id="GO:0005739">
    <property type="term" value="C:mitochondrion"/>
    <property type="evidence" value="ECO:0007669"/>
    <property type="project" value="TreeGrafter"/>
</dbReference>
<dbReference type="SUPFAM" id="SSF48452">
    <property type="entry name" value="TPR-like"/>
    <property type="match status" value="1"/>
</dbReference>
<dbReference type="GO" id="GO:0097431">
    <property type="term" value="C:mitotic spindle pole"/>
    <property type="evidence" value="ECO:0007669"/>
    <property type="project" value="TreeGrafter"/>
</dbReference>
<dbReference type="Gene3D" id="1.25.40.10">
    <property type="entry name" value="Tetratricopeptide repeat domain"/>
    <property type="match status" value="1"/>
</dbReference>
<evidence type="ECO:0000256" key="3">
    <source>
        <dbReference type="ARBA" id="ARBA00022490"/>
    </source>
</evidence>
<keyword evidence="5" id="KW-0802">TPR repeat</keyword>
<proteinExistence type="predicted"/>
<reference evidence="9" key="1">
    <citation type="submission" date="2020-11" db="EMBL/GenBank/DDBJ databases">
        <authorList>
            <person name="Tran Van P."/>
        </authorList>
    </citation>
    <scope>NUCLEOTIDE SEQUENCE</scope>
</reference>
<comment type="subunit">
    <text evidence="2">Interacts with microtubules.</text>
</comment>
<keyword evidence="3" id="KW-0963">Cytoplasm</keyword>
<keyword evidence="4" id="KW-0677">Repeat</keyword>
<dbReference type="InterPro" id="IPR049039">
    <property type="entry name" value="RMD1-3_a_helical_rpt"/>
</dbReference>
<evidence type="ECO:0000256" key="4">
    <source>
        <dbReference type="ARBA" id="ARBA00022737"/>
    </source>
</evidence>